<keyword evidence="3 6" id="KW-0560">Oxidoreductase</keyword>
<dbReference type="HAMAP" id="MF_01216">
    <property type="entry name" value="Azoreductase_type1"/>
    <property type="match status" value="1"/>
</dbReference>
<comment type="caution">
    <text evidence="8">The sequence shown here is derived from an EMBL/GenBank/DDBJ whole genome shotgun (WGS) entry which is preliminary data.</text>
</comment>
<dbReference type="Gene3D" id="3.40.50.360">
    <property type="match status" value="1"/>
</dbReference>
<dbReference type="Pfam" id="PF02525">
    <property type="entry name" value="Flavodoxin_2"/>
    <property type="match status" value="1"/>
</dbReference>
<comment type="function">
    <text evidence="6">Also exhibits azoreductase activity. Catalyzes the reductive cleavage of the azo bond in aromatic azo compounds to the corresponding amines.</text>
</comment>
<evidence type="ECO:0000256" key="3">
    <source>
        <dbReference type="ARBA" id="ARBA00023002"/>
    </source>
</evidence>
<feature type="binding site" evidence="6">
    <location>
        <begin position="96"/>
        <end position="99"/>
    </location>
    <ligand>
        <name>FMN</name>
        <dbReference type="ChEBI" id="CHEBI:58210"/>
    </ligand>
</feature>
<name>A0A6N8F3H0_9GAMM</name>
<evidence type="ECO:0000313" key="8">
    <source>
        <dbReference type="EMBL" id="MUH71206.1"/>
    </source>
</evidence>
<feature type="binding site" evidence="6">
    <location>
        <position position="10"/>
    </location>
    <ligand>
        <name>FMN</name>
        <dbReference type="ChEBI" id="CHEBI:58210"/>
    </ligand>
</feature>
<evidence type="ECO:0000256" key="4">
    <source>
        <dbReference type="ARBA" id="ARBA00023027"/>
    </source>
</evidence>
<proteinExistence type="inferred from homology"/>
<dbReference type="InterPro" id="IPR003680">
    <property type="entry name" value="Flavodoxin_fold"/>
</dbReference>
<dbReference type="OrthoDB" id="9787136at2"/>
<dbReference type="EC" id="1.7.1.17" evidence="6"/>
<dbReference type="EC" id="1.6.5.-" evidence="6"/>
<reference evidence="8 9" key="1">
    <citation type="submission" date="2019-11" db="EMBL/GenBank/DDBJ databases">
        <title>P. haliotis isolates from Z. marina roots.</title>
        <authorList>
            <person name="Cohen M."/>
            <person name="Jospin G."/>
            <person name="Eisen J.A."/>
            <person name="Coil D.A."/>
        </authorList>
    </citation>
    <scope>NUCLEOTIDE SEQUENCE [LARGE SCALE GENOMIC DNA]</scope>
    <source>
        <strain evidence="8 9">UCD-MCMsp1aY</strain>
    </source>
</reference>
<dbReference type="PANTHER" id="PTHR43741">
    <property type="entry name" value="FMN-DEPENDENT NADH-AZOREDUCTASE 1"/>
    <property type="match status" value="1"/>
</dbReference>
<comment type="function">
    <text evidence="6">Quinone reductase that provides resistance to thiol-specific stress caused by electrophilic quinones.</text>
</comment>
<keyword evidence="1 6" id="KW-0285">Flavoprotein</keyword>
<sequence>MNKILVINSSINGENGNSTMLVREFVEKLNKAQTNLKFTNRDLIQPEIPHLTSNELSSWMVASDERDEAQQKLAGLSEGLIEELKTHDTLIIGMPMYNFGIPSTFKSWIDRVARAGITFKYTDQGPKGLLTNKKVYIVAARGGVYQGTPADTQTQYLKDVLAFIGLTDVTFIYAEGLNMPNKEQGLASARKEIDSIVHEF</sequence>
<dbReference type="InterPro" id="IPR029039">
    <property type="entry name" value="Flavoprotein-like_sf"/>
</dbReference>
<dbReference type="EMBL" id="WOCD01000001">
    <property type="protein sequence ID" value="MUH71206.1"/>
    <property type="molecule type" value="Genomic_DNA"/>
</dbReference>
<evidence type="ECO:0000256" key="1">
    <source>
        <dbReference type="ARBA" id="ARBA00022630"/>
    </source>
</evidence>
<evidence type="ECO:0000256" key="6">
    <source>
        <dbReference type="HAMAP-Rule" id="MF_01216"/>
    </source>
</evidence>
<comment type="caution">
    <text evidence="6">Lacks conserved residue(s) required for the propagation of feature annotation.</text>
</comment>
<feature type="domain" description="Flavodoxin-like fold" evidence="7">
    <location>
        <begin position="3"/>
        <end position="195"/>
    </location>
</feature>
<comment type="catalytic activity">
    <reaction evidence="6">
        <text>2 a quinone + NADH + H(+) = 2 a 1,4-benzosemiquinone + NAD(+)</text>
        <dbReference type="Rhea" id="RHEA:65952"/>
        <dbReference type="ChEBI" id="CHEBI:15378"/>
        <dbReference type="ChEBI" id="CHEBI:57540"/>
        <dbReference type="ChEBI" id="CHEBI:57945"/>
        <dbReference type="ChEBI" id="CHEBI:132124"/>
        <dbReference type="ChEBI" id="CHEBI:134225"/>
    </reaction>
</comment>
<protein>
    <recommendedName>
        <fullName evidence="6">FMN dependent NADH:quinone oxidoreductase</fullName>
        <ecNumber evidence="6">1.6.5.-</ecNumber>
    </recommendedName>
    <alternativeName>
        <fullName evidence="6">Azo-dye reductase</fullName>
    </alternativeName>
    <alternativeName>
        <fullName evidence="6">FMN-dependent NADH-azo compound oxidoreductase</fullName>
    </alternativeName>
    <alternativeName>
        <fullName evidence="6">FMN-dependent NADH-azoreductase</fullName>
        <ecNumber evidence="6">1.7.1.17</ecNumber>
    </alternativeName>
</protein>
<gene>
    <name evidence="6" type="primary">azoR</name>
    <name evidence="8" type="ORF">GNP35_01090</name>
</gene>
<evidence type="ECO:0000259" key="7">
    <source>
        <dbReference type="Pfam" id="PF02525"/>
    </source>
</evidence>
<comment type="cofactor">
    <cofactor evidence="6">
        <name>FMN</name>
        <dbReference type="ChEBI" id="CHEBI:58210"/>
    </cofactor>
    <text evidence="6">Binds 1 FMN per subunit.</text>
</comment>
<dbReference type="SUPFAM" id="SSF52218">
    <property type="entry name" value="Flavoproteins"/>
    <property type="match status" value="1"/>
</dbReference>
<dbReference type="PANTHER" id="PTHR43741:SF2">
    <property type="entry name" value="FMN-DEPENDENT NADH:QUINONE OXIDOREDUCTASE"/>
    <property type="match status" value="1"/>
</dbReference>
<dbReference type="RefSeq" id="WP_155693726.1">
    <property type="nucleotide sequence ID" value="NZ_WOCD01000001.1"/>
</dbReference>
<dbReference type="AlphaFoldDB" id="A0A6N8F3H0"/>
<dbReference type="InterPro" id="IPR050104">
    <property type="entry name" value="FMN-dep_NADH:Q_OxRdtase_AzoR1"/>
</dbReference>
<dbReference type="GO" id="GO:0016652">
    <property type="term" value="F:oxidoreductase activity, acting on NAD(P)H as acceptor"/>
    <property type="evidence" value="ECO:0007669"/>
    <property type="project" value="UniProtKB-UniRule"/>
</dbReference>
<comment type="catalytic activity">
    <reaction evidence="5">
        <text>N,N-dimethyl-1,4-phenylenediamine + anthranilate + 2 NAD(+) = 2-(4-dimethylaminophenyl)diazenylbenzoate + 2 NADH + 2 H(+)</text>
        <dbReference type="Rhea" id="RHEA:55872"/>
        <dbReference type="ChEBI" id="CHEBI:15378"/>
        <dbReference type="ChEBI" id="CHEBI:15783"/>
        <dbReference type="ChEBI" id="CHEBI:16567"/>
        <dbReference type="ChEBI" id="CHEBI:57540"/>
        <dbReference type="ChEBI" id="CHEBI:57945"/>
        <dbReference type="ChEBI" id="CHEBI:71579"/>
        <dbReference type="EC" id="1.7.1.17"/>
    </reaction>
    <physiologicalReaction direction="right-to-left" evidence="5">
        <dbReference type="Rhea" id="RHEA:55874"/>
    </physiologicalReaction>
</comment>
<keyword evidence="4 6" id="KW-0520">NAD</keyword>
<organism evidence="8 9">
    <name type="scientific">Psychrosphaera haliotis</name>
    <dbReference type="NCBI Taxonomy" id="555083"/>
    <lineage>
        <taxon>Bacteria</taxon>
        <taxon>Pseudomonadati</taxon>
        <taxon>Pseudomonadota</taxon>
        <taxon>Gammaproteobacteria</taxon>
        <taxon>Alteromonadales</taxon>
        <taxon>Pseudoalteromonadaceae</taxon>
        <taxon>Psychrosphaera</taxon>
    </lineage>
</organism>
<dbReference type="GO" id="GO:0016655">
    <property type="term" value="F:oxidoreductase activity, acting on NAD(P)H, quinone or similar compound as acceptor"/>
    <property type="evidence" value="ECO:0007669"/>
    <property type="project" value="InterPro"/>
</dbReference>
<evidence type="ECO:0000256" key="2">
    <source>
        <dbReference type="ARBA" id="ARBA00022643"/>
    </source>
</evidence>
<dbReference type="GO" id="GO:0010181">
    <property type="term" value="F:FMN binding"/>
    <property type="evidence" value="ECO:0007669"/>
    <property type="project" value="UniProtKB-UniRule"/>
</dbReference>
<accession>A0A6N8F3H0</accession>
<dbReference type="InterPro" id="IPR023048">
    <property type="entry name" value="NADH:quinone_OxRdtase_FMN_depd"/>
</dbReference>
<evidence type="ECO:0000256" key="5">
    <source>
        <dbReference type="ARBA" id="ARBA00048542"/>
    </source>
</evidence>
<keyword evidence="2 6" id="KW-0288">FMN</keyword>
<keyword evidence="9" id="KW-1185">Reference proteome</keyword>
<comment type="subunit">
    <text evidence="6">Homodimer.</text>
</comment>
<evidence type="ECO:0000313" key="9">
    <source>
        <dbReference type="Proteomes" id="UP000439994"/>
    </source>
</evidence>
<comment type="similarity">
    <text evidence="6">Belongs to the azoreductase type 1 family.</text>
</comment>
<dbReference type="Proteomes" id="UP000439994">
    <property type="component" value="Unassembled WGS sequence"/>
</dbReference>
<dbReference type="GO" id="GO:0009055">
    <property type="term" value="F:electron transfer activity"/>
    <property type="evidence" value="ECO:0007669"/>
    <property type="project" value="UniProtKB-UniRule"/>
</dbReference>